<feature type="transmembrane region" description="Helical" evidence="9">
    <location>
        <begin position="396"/>
        <end position="423"/>
    </location>
</feature>
<dbReference type="InParanoid" id="H2AMI2"/>
<evidence type="ECO:0000313" key="12">
    <source>
        <dbReference type="Proteomes" id="UP000005220"/>
    </source>
</evidence>
<feature type="transmembrane region" description="Helical" evidence="9">
    <location>
        <begin position="236"/>
        <end position="255"/>
    </location>
</feature>
<feature type="transmembrane region" description="Helical" evidence="9">
    <location>
        <begin position="365"/>
        <end position="384"/>
    </location>
</feature>
<feature type="transmembrane region" description="Helical" evidence="9">
    <location>
        <begin position="130"/>
        <end position="152"/>
    </location>
</feature>
<dbReference type="HOGENOM" id="CLU_013394_2_0_1"/>
<keyword evidence="6 9" id="KW-0472">Membrane</keyword>
<reference evidence="11 12" key="1">
    <citation type="journal article" date="2011" name="Proc. Natl. Acad. Sci. U.S.A.">
        <title>Evolutionary erosion of yeast sex chromosomes by mating-type switching accidents.</title>
        <authorList>
            <person name="Gordon J.L."/>
            <person name="Armisen D."/>
            <person name="Proux-Wera E."/>
            <person name="Oheigeartaigh S.S."/>
            <person name="Byrne K.P."/>
            <person name="Wolfe K.H."/>
        </authorList>
    </citation>
    <scope>NUCLEOTIDE SEQUENCE [LARGE SCALE GENOMIC DNA]</scope>
    <source>
        <strain evidence="12">ATCC 22294 / BCRC 22015 / CBS 2517 / CECT 1963 / NBRC 1671 / NRRL Y-8276</strain>
    </source>
</reference>
<dbReference type="GO" id="GO:0030007">
    <property type="term" value="P:intracellular potassium ion homeostasis"/>
    <property type="evidence" value="ECO:0007669"/>
    <property type="project" value="EnsemblFungi"/>
</dbReference>
<feature type="transmembrane region" description="Helical" evidence="9">
    <location>
        <begin position="207"/>
        <end position="229"/>
    </location>
</feature>
<feature type="transmembrane region" description="Helical" evidence="9">
    <location>
        <begin position="261"/>
        <end position="279"/>
    </location>
</feature>
<protein>
    <recommendedName>
        <fullName evidence="10">Potassium channel domain-containing protein</fullName>
    </recommendedName>
</protein>
<evidence type="ECO:0000256" key="6">
    <source>
        <dbReference type="ARBA" id="ARBA00023136"/>
    </source>
</evidence>
<dbReference type="RefSeq" id="XP_003954717.1">
    <property type="nucleotide sequence ID" value="XM_003954668.1"/>
</dbReference>
<proteinExistence type="predicted"/>
<dbReference type="GeneID" id="13882306"/>
<dbReference type="eggNOG" id="KOG1418">
    <property type="taxonomic scope" value="Eukaryota"/>
</dbReference>
<feature type="transmembrane region" description="Helical" evidence="9">
    <location>
        <begin position="164"/>
        <end position="187"/>
    </location>
</feature>
<feature type="transmembrane region" description="Helical" evidence="9">
    <location>
        <begin position="41"/>
        <end position="65"/>
    </location>
</feature>
<evidence type="ECO:0000256" key="9">
    <source>
        <dbReference type="SAM" id="Phobius"/>
    </source>
</evidence>
<keyword evidence="2" id="KW-0813">Transport</keyword>
<comment type="subcellular location">
    <subcellularLocation>
        <location evidence="1">Membrane</location>
        <topology evidence="1">Multi-pass membrane protein</topology>
    </subcellularLocation>
</comment>
<dbReference type="PANTHER" id="PTHR11003">
    <property type="entry name" value="POTASSIUM CHANNEL, SUBFAMILY K"/>
    <property type="match status" value="1"/>
</dbReference>
<dbReference type="STRING" id="1071382.H2AMI2"/>
<evidence type="ECO:0000259" key="10">
    <source>
        <dbReference type="Pfam" id="PF07885"/>
    </source>
</evidence>
<dbReference type="Gene3D" id="1.10.287.70">
    <property type="match status" value="2"/>
</dbReference>
<feature type="domain" description="Potassium channel" evidence="10">
    <location>
        <begin position="214"/>
        <end position="285"/>
    </location>
</feature>
<dbReference type="OrthoDB" id="297496at2759"/>
<dbReference type="Pfam" id="PF07885">
    <property type="entry name" value="Ion_trans_2"/>
    <property type="match status" value="2"/>
</dbReference>
<evidence type="ECO:0000256" key="2">
    <source>
        <dbReference type="ARBA" id="ARBA00022448"/>
    </source>
</evidence>
<dbReference type="KEGG" id="kaf:KAFR_0A01440"/>
<evidence type="ECO:0000256" key="3">
    <source>
        <dbReference type="ARBA" id="ARBA00022692"/>
    </source>
</evidence>
<evidence type="ECO:0000256" key="1">
    <source>
        <dbReference type="ARBA" id="ARBA00004141"/>
    </source>
</evidence>
<dbReference type="GO" id="GO:0005886">
    <property type="term" value="C:plasma membrane"/>
    <property type="evidence" value="ECO:0007669"/>
    <property type="project" value="EnsemblFungi"/>
</dbReference>
<dbReference type="GO" id="GO:0022841">
    <property type="term" value="F:potassium ion leak channel activity"/>
    <property type="evidence" value="ECO:0007669"/>
    <property type="project" value="TreeGrafter"/>
</dbReference>
<dbReference type="GO" id="GO:0030322">
    <property type="term" value="P:stabilization of membrane potential"/>
    <property type="evidence" value="ECO:0007669"/>
    <property type="project" value="TreeGrafter"/>
</dbReference>
<dbReference type="FunCoup" id="H2AMI2">
    <property type="interactions" value="22"/>
</dbReference>
<keyword evidence="12" id="KW-1185">Reference proteome</keyword>
<keyword evidence="5" id="KW-0406">Ion transport</keyword>
<keyword evidence="4 9" id="KW-1133">Transmembrane helix</keyword>
<evidence type="ECO:0000256" key="5">
    <source>
        <dbReference type="ARBA" id="ARBA00023065"/>
    </source>
</evidence>
<organism evidence="11 12">
    <name type="scientific">Kazachstania africana (strain ATCC 22294 / BCRC 22015 / CBS 2517 / CECT 1963 / NBRC 1671 / NRRL Y-8276)</name>
    <name type="common">Yeast</name>
    <name type="synonym">Kluyveromyces africanus</name>
    <dbReference type="NCBI Taxonomy" id="1071382"/>
    <lineage>
        <taxon>Eukaryota</taxon>
        <taxon>Fungi</taxon>
        <taxon>Dikarya</taxon>
        <taxon>Ascomycota</taxon>
        <taxon>Saccharomycotina</taxon>
        <taxon>Saccharomycetes</taxon>
        <taxon>Saccharomycetales</taxon>
        <taxon>Saccharomycetaceae</taxon>
        <taxon>Kazachstania</taxon>
    </lineage>
</organism>
<sequence length="675" mass="76404">MSEANGYNEEVPNRQAALKVALRFKNERISIINADPSSKPFLFWFIISCYFPVITACLGPIANTISIACVVDSWRIEEVVESDGTVSVHNIKDPRSLFVVNVMSLVFGFVSNIVLILHYFKKLSYLKSQIINIVGWTIAGGILLIDVVICSAHFMKAGEHRSIGFWYACITSGLYLGCTLTLTLHFIGYKLKKYPPTFNLLPNERNIMIFTVVMSIWLIWGPGLFSGLLSISWGNALYFCTVAVLTVGFGDILANNVASKIMILIFAMSGVLILGLIVFMTRTIISKSAGPILYFHKTELARLAALRKNKNGEVDLTGKEGFMEMQTIRKITRRKEIIYSVSMTLFVFTLFWLLGALVFHFAEGWSYFNAVYFCFLCLLTIGFGTDFSPKTGAGRAFFVIWGIAAVPLMSAILSTAGDLLYAFSSSLHIERSNRAYMNLKYIFLNGKEKVQSLLITQMGIFTGAEDEAEEEQEEEEEEEEEEEMEGGAKGQNYSFRNEYNTFAQLNSNNSDVSKGESSKELDSLDDFIEDPFALQLIRTNDTFSKRSINQMSKLKKIKFMLETIRRLHRISMKDEDFTLNFEQWSALISLAKPVEGIGPENSDFWVSENSPLRYPINEAQYAYLRLFKHVEEMVEELMTEAEDDSKNLNIRRTSLAGSLNKRISPTEESHNRDRL</sequence>
<dbReference type="EMBL" id="HE650821">
    <property type="protein sequence ID" value="CCF55582.1"/>
    <property type="molecule type" value="Genomic_DNA"/>
</dbReference>
<dbReference type="AlphaFoldDB" id="H2AMI2"/>
<dbReference type="GO" id="GO:0015271">
    <property type="term" value="F:outward rectifier potassium channel activity"/>
    <property type="evidence" value="ECO:0007669"/>
    <property type="project" value="TreeGrafter"/>
</dbReference>
<accession>H2AMI2</accession>
<feature type="domain" description="Potassium channel" evidence="10">
    <location>
        <begin position="348"/>
        <end position="420"/>
    </location>
</feature>
<feature type="region of interest" description="Disordered" evidence="8">
    <location>
        <begin position="464"/>
        <end position="491"/>
    </location>
</feature>
<feature type="compositionally biased region" description="Acidic residues" evidence="8">
    <location>
        <begin position="464"/>
        <end position="485"/>
    </location>
</feature>
<feature type="transmembrane region" description="Helical" evidence="9">
    <location>
        <begin position="97"/>
        <end position="118"/>
    </location>
</feature>
<feature type="transmembrane region" description="Helical" evidence="9">
    <location>
        <begin position="337"/>
        <end position="359"/>
    </location>
</feature>
<dbReference type="SUPFAM" id="SSF81324">
    <property type="entry name" value="Voltage-gated potassium channels"/>
    <property type="match status" value="2"/>
</dbReference>
<name>H2AMI2_KAZAF</name>
<evidence type="ECO:0000256" key="8">
    <source>
        <dbReference type="SAM" id="MobiDB-lite"/>
    </source>
</evidence>
<dbReference type="PANTHER" id="PTHR11003:SF342">
    <property type="entry name" value="OUTWARD-RECTIFIER POTASSIUM CHANNEL TOK1"/>
    <property type="match status" value="1"/>
</dbReference>
<dbReference type="InterPro" id="IPR013099">
    <property type="entry name" value="K_chnl_dom"/>
</dbReference>
<evidence type="ECO:0000256" key="7">
    <source>
        <dbReference type="ARBA" id="ARBA00023303"/>
    </source>
</evidence>
<gene>
    <name evidence="11" type="primary">KAFR0A01440</name>
    <name evidence="11" type="ORF">KAFR_0A01440</name>
</gene>
<evidence type="ECO:0000313" key="11">
    <source>
        <dbReference type="EMBL" id="CCF55582.1"/>
    </source>
</evidence>
<keyword evidence="7" id="KW-0407">Ion channel</keyword>
<dbReference type="Proteomes" id="UP000005220">
    <property type="component" value="Chromosome 1"/>
</dbReference>
<keyword evidence="3 9" id="KW-0812">Transmembrane</keyword>
<dbReference type="InterPro" id="IPR003280">
    <property type="entry name" value="2pore_dom_K_chnl"/>
</dbReference>
<evidence type="ECO:0000256" key="4">
    <source>
        <dbReference type="ARBA" id="ARBA00022989"/>
    </source>
</evidence>